<dbReference type="RefSeq" id="WP_261363930.1">
    <property type="nucleotide sequence ID" value="NZ_JACHXU010000009.1"/>
</dbReference>
<evidence type="ECO:0000313" key="1">
    <source>
        <dbReference type="EMBL" id="MBB3207224.1"/>
    </source>
</evidence>
<reference evidence="1 2" key="1">
    <citation type="submission" date="2020-08" db="EMBL/GenBank/DDBJ databases">
        <title>Genomic Encyclopedia of Type Strains, Phase III (KMG-III): the genomes of soil and plant-associated and newly described type strains.</title>
        <authorList>
            <person name="Whitman W."/>
        </authorList>
    </citation>
    <scope>NUCLEOTIDE SEQUENCE [LARGE SCALE GENOMIC DNA]</scope>
    <source>
        <strain evidence="1 2">CECT 8075</strain>
    </source>
</reference>
<dbReference type="AlphaFoldDB" id="A0A7W5DZ70"/>
<gene>
    <name evidence="1" type="ORF">FHS27_003043</name>
</gene>
<protein>
    <submittedName>
        <fullName evidence="1">Uncharacterized protein</fullName>
    </submittedName>
</protein>
<name>A0A7W5DZ70_9BACT</name>
<dbReference type="Proteomes" id="UP000536179">
    <property type="component" value="Unassembled WGS sequence"/>
</dbReference>
<sequence length="43" mass="4891">MSQNRDGSGAMEATQRLEISLYGTRRVTLLLPLLIRDEQRITS</sequence>
<evidence type="ECO:0000313" key="2">
    <source>
        <dbReference type="Proteomes" id="UP000536179"/>
    </source>
</evidence>
<keyword evidence="2" id="KW-1185">Reference proteome</keyword>
<dbReference type="EMBL" id="JACHXU010000009">
    <property type="protein sequence ID" value="MBB3207224.1"/>
    <property type="molecule type" value="Genomic_DNA"/>
</dbReference>
<accession>A0A7W5DZ70</accession>
<proteinExistence type="predicted"/>
<organism evidence="1 2">
    <name type="scientific">Aporhodopirellula rubra</name>
    <dbReference type="NCBI Taxonomy" id="980271"/>
    <lineage>
        <taxon>Bacteria</taxon>
        <taxon>Pseudomonadati</taxon>
        <taxon>Planctomycetota</taxon>
        <taxon>Planctomycetia</taxon>
        <taxon>Pirellulales</taxon>
        <taxon>Pirellulaceae</taxon>
        <taxon>Aporhodopirellula</taxon>
    </lineage>
</organism>
<comment type="caution">
    <text evidence="1">The sequence shown here is derived from an EMBL/GenBank/DDBJ whole genome shotgun (WGS) entry which is preliminary data.</text>
</comment>